<dbReference type="Gene3D" id="3.40.50.1820">
    <property type="entry name" value="alpha/beta hydrolase"/>
    <property type="match status" value="1"/>
</dbReference>
<dbReference type="InterPro" id="IPR022742">
    <property type="entry name" value="Hydrolase_4"/>
</dbReference>
<gene>
    <name evidence="3" type="ORF">MMF94_07055</name>
</gene>
<dbReference type="InterPro" id="IPR051044">
    <property type="entry name" value="MAG_DAG_Lipase"/>
</dbReference>
<proteinExistence type="predicted"/>
<organism evidence="3 4">
    <name type="scientific">Pseudonocardia alaniniphila</name>
    <dbReference type="NCBI Taxonomy" id="75291"/>
    <lineage>
        <taxon>Bacteria</taxon>
        <taxon>Bacillati</taxon>
        <taxon>Actinomycetota</taxon>
        <taxon>Actinomycetes</taxon>
        <taxon>Pseudonocardiales</taxon>
        <taxon>Pseudonocardiaceae</taxon>
        <taxon>Pseudonocardia</taxon>
    </lineage>
</organism>
<feature type="region of interest" description="Disordered" evidence="1">
    <location>
        <begin position="162"/>
        <end position="186"/>
    </location>
</feature>
<dbReference type="Proteomes" id="UP001299970">
    <property type="component" value="Unassembled WGS sequence"/>
</dbReference>
<dbReference type="SUPFAM" id="SSF53474">
    <property type="entry name" value="alpha/beta-Hydrolases"/>
    <property type="match status" value="1"/>
</dbReference>
<dbReference type="PANTHER" id="PTHR11614">
    <property type="entry name" value="PHOSPHOLIPASE-RELATED"/>
    <property type="match status" value="1"/>
</dbReference>
<dbReference type="EMBL" id="JAKXMK010000006">
    <property type="protein sequence ID" value="MCH6165434.1"/>
    <property type="molecule type" value="Genomic_DNA"/>
</dbReference>
<keyword evidence="4" id="KW-1185">Reference proteome</keyword>
<dbReference type="InterPro" id="IPR029058">
    <property type="entry name" value="AB_hydrolase_fold"/>
</dbReference>
<comment type="caution">
    <text evidence="3">The sequence shown here is derived from an EMBL/GenBank/DDBJ whole genome shotgun (WGS) entry which is preliminary data.</text>
</comment>
<reference evidence="3 4" key="1">
    <citation type="submission" date="2022-03" db="EMBL/GenBank/DDBJ databases">
        <title>Pseudonocardia alaer sp. nov., a novel actinomycete isolated from reed forest soil.</title>
        <authorList>
            <person name="Wang L."/>
        </authorList>
    </citation>
    <scope>NUCLEOTIDE SEQUENCE [LARGE SCALE GENOMIC DNA]</scope>
    <source>
        <strain evidence="3 4">Y-16303</strain>
    </source>
</reference>
<feature type="domain" description="Serine aminopeptidase S33" evidence="2">
    <location>
        <begin position="23"/>
        <end position="270"/>
    </location>
</feature>
<protein>
    <submittedName>
        <fullName evidence="3">Lysophospholipase</fullName>
    </submittedName>
</protein>
<evidence type="ECO:0000256" key="1">
    <source>
        <dbReference type="SAM" id="MobiDB-lite"/>
    </source>
</evidence>
<evidence type="ECO:0000313" key="4">
    <source>
        <dbReference type="Proteomes" id="UP001299970"/>
    </source>
</evidence>
<evidence type="ECO:0000259" key="2">
    <source>
        <dbReference type="Pfam" id="PF12146"/>
    </source>
</evidence>
<name>A0ABS9TA63_9PSEU</name>
<dbReference type="RefSeq" id="WP_241035472.1">
    <property type="nucleotide sequence ID" value="NZ_JAKXMK010000006.1"/>
</dbReference>
<dbReference type="Pfam" id="PF12146">
    <property type="entry name" value="Hydrolase_4"/>
    <property type="match status" value="1"/>
</dbReference>
<evidence type="ECO:0000313" key="3">
    <source>
        <dbReference type="EMBL" id="MCH6165434.1"/>
    </source>
</evidence>
<sequence length="291" mass="30541">MIRGWLTGRRGHIHVRRWVPCVQPTAVLMLLHGLGEHSGQYAPLAEAAAEAGIETWALDHAGHGFSDGERVLVERVDDLVADAETLLGRITGARPRVPVVVAGHSLGAAVATLLVGEIRTGAARPGIGAAARPTDPAADIAGLVLAGSSLLDGSRGLTTQAVSDRHPVQPNENPSGPVYIPEQARRSREDPRACEGGLRPRTVAALAAAAARTRALLTDGALDHVPVLLLHSAEDGIAPASDAVAMAGLLPRARVVVFPHDRHDVLHELDRADVHAELLRFVATVTSVPTR</sequence>
<accession>A0ABS9TA63</accession>